<accession>A0A1C3JVZ2</accession>
<dbReference type="GO" id="GO:0032263">
    <property type="term" value="P:GMP salvage"/>
    <property type="evidence" value="ECO:0007669"/>
    <property type="project" value="TreeGrafter"/>
</dbReference>
<evidence type="ECO:0000313" key="6">
    <source>
        <dbReference type="Proteomes" id="UP000092840"/>
    </source>
</evidence>
<evidence type="ECO:0000256" key="2">
    <source>
        <dbReference type="ARBA" id="ARBA00049402"/>
    </source>
</evidence>
<dbReference type="EC" id="2.4.2.8" evidence="4"/>
<keyword evidence="6" id="KW-1185">Reference proteome</keyword>
<evidence type="ECO:0000313" key="5">
    <source>
        <dbReference type="EMBL" id="SBT22923.1"/>
    </source>
</evidence>
<dbReference type="CDD" id="cd06223">
    <property type="entry name" value="PRTases_typeI"/>
    <property type="match status" value="1"/>
</dbReference>
<feature type="domain" description="Phosphoribosyltransferase" evidence="3">
    <location>
        <begin position="23"/>
        <end position="167"/>
    </location>
</feature>
<sequence length="182" mass="20641">MHTIDELNSILSEADCLINEAQLNEALDKMAEQISGDLAEKMPLVICVMNGGLLPTAALLQRLQFPLELDYVHASRYGLETTGSDLNWTRYPQTEFKGRDVLIVDDIFDQGHTVEAIIKWFEANGAKNVYSATVVNKLHDRKVEMRPDYIGLDVEDRFLFGYGMDYQGYFRNLQGIYAVKGK</sequence>
<dbReference type="NCBIfam" id="NF006605">
    <property type="entry name" value="PRK09162.1"/>
    <property type="match status" value="1"/>
</dbReference>
<dbReference type="Gene3D" id="3.40.50.2020">
    <property type="match status" value="1"/>
</dbReference>
<keyword evidence="4" id="KW-0328">Glycosyltransferase</keyword>
<name>A0A1C3JVZ2_9GAMM</name>
<gene>
    <name evidence="4" type="primary">hpt</name>
    <name evidence="4" type="ORF">MGA5115_03566</name>
    <name evidence="5" type="ORF">MGA5116_03553</name>
</gene>
<dbReference type="InterPro" id="IPR050408">
    <property type="entry name" value="HGPRT"/>
</dbReference>
<comment type="catalytic activity">
    <reaction evidence="2">
        <text>IMP + diphosphate = hypoxanthine + 5-phospho-alpha-D-ribose 1-diphosphate</text>
        <dbReference type="Rhea" id="RHEA:17973"/>
        <dbReference type="ChEBI" id="CHEBI:17368"/>
        <dbReference type="ChEBI" id="CHEBI:33019"/>
        <dbReference type="ChEBI" id="CHEBI:58017"/>
        <dbReference type="ChEBI" id="CHEBI:58053"/>
        <dbReference type="EC" id="2.4.2.8"/>
    </reaction>
    <physiologicalReaction direction="right-to-left" evidence="2">
        <dbReference type="Rhea" id="RHEA:17975"/>
    </physiologicalReaction>
</comment>
<dbReference type="AlphaFoldDB" id="A0A1C3JVZ2"/>
<organism evidence="4 7">
    <name type="scientific">Marinomonas gallaica</name>
    <dbReference type="NCBI Taxonomy" id="1806667"/>
    <lineage>
        <taxon>Bacteria</taxon>
        <taxon>Pseudomonadati</taxon>
        <taxon>Pseudomonadota</taxon>
        <taxon>Gammaproteobacteria</taxon>
        <taxon>Oceanospirillales</taxon>
        <taxon>Oceanospirillaceae</taxon>
        <taxon>Marinomonas</taxon>
    </lineage>
</organism>
<dbReference type="RefSeq" id="WP_067038729.1">
    <property type="nucleotide sequence ID" value="NZ_FLRA01000037.1"/>
</dbReference>
<dbReference type="EMBL" id="FLRB01000036">
    <property type="protein sequence ID" value="SBT22923.1"/>
    <property type="molecule type" value="Genomic_DNA"/>
</dbReference>
<dbReference type="PANTHER" id="PTHR43340:SF1">
    <property type="entry name" value="HYPOXANTHINE PHOSPHORIBOSYLTRANSFERASE"/>
    <property type="match status" value="1"/>
</dbReference>
<comment type="catalytic activity">
    <reaction evidence="1">
        <text>GMP + diphosphate = guanine + 5-phospho-alpha-D-ribose 1-diphosphate</text>
        <dbReference type="Rhea" id="RHEA:25424"/>
        <dbReference type="ChEBI" id="CHEBI:16235"/>
        <dbReference type="ChEBI" id="CHEBI:33019"/>
        <dbReference type="ChEBI" id="CHEBI:58017"/>
        <dbReference type="ChEBI" id="CHEBI:58115"/>
        <dbReference type="EC" id="2.4.2.8"/>
    </reaction>
    <physiologicalReaction direction="right-to-left" evidence="1">
        <dbReference type="Rhea" id="RHEA:25426"/>
    </physiologicalReaction>
</comment>
<dbReference type="GO" id="GO:0004422">
    <property type="term" value="F:hypoxanthine phosphoribosyltransferase activity"/>
    <property type="evidence" value="ECO:0007669"/>
    <property type="project" value="TreeGrafter"/>
</dbReference>
<dbReference type="InterPro" id="IPR029057">
    <property type="entry name" value="PRTase-like"/>
</dbReference>
<dbReference type="GO" id="GO:0005829">
    <property type="term" value="C:cytosol"/>
    <property type="evidence" value="ECO:0007669"/>
    <property type="project" value="TreeGrafter"/>
</dbReference>
<keyword evidence="4" id="KW-0808">Transferase</keyword>
<dbReference type="OrthoDB" id="9802824at2"/>
<dbReference type="GO" id="GO:0032264">
    <property type="term" value="P:IMP salvage"/>
    <property type="evidence" value="ECO:0007669"/>
    <property type="project" value="TreeGrafter"/>
</dbReference>
<dbReference type="Proteomes" id="UP000092871">
    <property type="component" value="Unassembled WGS sequence"/>
</dbReference>
<dbReference type="GO" id="GO:0006178">
    <property type="term" value="P:guanine salvage"/>
    <property type="evidence" value="ECO:0007669"/>
    <property type="project" value="TreeGrafter"/>
</dbReference>
<protein>
    <submittedName>
        <fullName evidence="4">Hypoxanthine phosphoribosyltransferase</fullName>
        <ecNumber evidence="4">2.4.2.8</ecNumber>
    </submittedName>
</protein>
<dbReference type="Proteomes" id="UP000092840">
    <property type="component" value="Unassembled WGS sequence"/>
</dbReference>
<dbReference type="GO" id="GO:0046100">
    <property type="term" value="P:hypoxanthine metabolic process"/>
    <property type="evidence" value="ECO:0007669"/>
    <property type="project" value="TreeGrafter"/>
</dbReference>
<dbReference type="SUPFAM" id="SSF53271">
    <property type="entry name" value="PRTase-like"/>
    <property type="match status" value="1"/>
</dbReference>
<evidence type="ECO:0000313" key="4">
    <source>
        <dbReference type="EMBL" id="SBT19401.1"/>
    </source>
</evidence>
<dbReference type="InterPro" id="IPR000836">
    <property type="entry name" value="PRTase_dom"/>
</dbReference>
<dbReference type="PANTHER" id="PTHR43340">
    <property type="entry name" value="HYPOXANTHINE-GUANINE PHOSPHORIBOSYLTRANSFERASE"/>
    <property type="match status" value="1"/>
</dbReference>
<reference evidence="4 7" key="1">
    <citation type="submission" date="2016-06" db="EMBL/GenBank/DDBJ databases">
        <authorList>
            <person name="Kjaerup R.B."/>
            <person name="Dalgaard T.S."/>
            <person name="Juul-Madsen H.R."/>
        </authorList>
    </citation>
    <scope>NUCLEOTIDE SEQUENCE [LARGE SCALE GENOMIC DNA]</scope>
    <source>
        <strain evidence="4 7">CECT 5115</strain>
    </source>
</reference>
<proteinExistence type="predicted"/>
<evidence type="ECO:0000256" key="1">
    <source>
        <dbReference type="ARBA" id="ARBA00048811"/>
    </source>
</evidence>
<dbReference type="GO" id="GO:0000287">
    <property type="term" value="F:magnesium ion binding"/>
    <property type="evidence" value="ECO:0007669"/>
    <property type="project" value="TreeGrafter"/>
</dbReference>
<evidence type="ECO:0000259" key="3">
    <source>
        <dbReference type="Pfam" id="PF00156"/>
    </source>
</evidence>
<evidence type="ECO:0000313" key="7">
    <source>
        <dbReference type="Proteomes" id="UP000092871"/>
    </source>
</evidence>
<dbReference type="Pfam" id="PF00156">
    <property type="entry name" value="Pribosyltran"/>
    <property type="match status" value="1"/>
</dbReference>
<reference evidence="5 6" key="2">
    <citation type="submission" date="2016-06" db="EMBL/GenBank/DDBJ databases">
        <authorList>
            <person name="Rodrigo-Torres L."/>
            <person name="Arahal D.R."/>
        </authorList>
    </citation>
    <scope>NUCLEOTIDE SEQUENCE [LARGE SCALE GENOMIC DNA]</scope>
    <source>
        <strain evidence="5 6">CECT 5116</strain>
    </source>
</reference>
<dbReference type="EMBL" id="FLRA01000037">
    <property type="protein sequence ID" value="SBT19401.1"/>
    <property type="molecule type" value="Genomic_DNA"/>
</dbReference>